<reference evidence="2 3" key="1">
    <citation type="submission" date="2022-02" db="EMBL/GenBank/DDBJ databases">
        <authorList>
            <person name="Min J."/>
        </authorList>
    </citation>
    <scope>NUCLEOTIDE SEQUENCE [LARGE SCALE GENOMIC DNA]</scope>
    <source>
        <strain evidence="2 3">GR10-1</strain>
    </source>
</reference>
<keyword evidence="3" id="KW-1185">Reference proteome</keyword>
<evidence type="ECO:0000259" key="1">
    <source>
        <dbReference type="Pfam" id="PF08722"/>
    </source>
</evidence>
<name>A0ABS9SHZ7_9BACT</name>
<dbReference type="InterPro" id="IPR014833">
    <property type="entry name" value="TnsA_N"/>
</dbReference>
<dbReference type="RefSeq" id="WP_240827338.1">
    <property type="nucleotide sequence ID" value="NZ_JAKWBL010000001.1"/>
</dbReference>
<evidence type="ECO:0000313" key="2">
    <source>
        <dbReference type="EMBL" id="MCH5597989.1"/>
    </source>
</evidence>
<dbReference type="Pfam" id="PF08722">
    <property type="entry name" value="Tn7_TnsA-like_N"/>
    <property type="match status" value="1"/>
</dbReference>
<organism evidence="2 3">
    <name type="scientific">Niabella ginsengisoli</name>
    <dbReference type="NCBI Taxonomy" id="522298"/>
    <lineage>
        <taxon>Bacteria</taxon>
        <taxon>Pseudomonadati</taxon>
        <taxon>Bacteroidota</taxon>
        <taxon>Chitinophagia</taxon>
        <taxon>Chitinophagales</taxon>
        <taxon>Chitinophagaceae</taxon>
        <taxon>Niabella</taxon>
    </lineage>
</organism>
<comment type="caution">
    <text evidence="2">The sequence shown here is derived from an EMBL/GenBank/DDBJ whole genome shotgun (WGS) entry which is preliminary data.</text>
</comment>
<dbReference type="Proteomes" id="UP001202248">
    <property type="component" value="Unassembled WGS sequence"/>
</dbReference>
<proteinExistence type="predicted"/>
<feature type="domain" description="TnsA endonuclease N-terminal" evidence="1">
    <location>
        <begin position="62"/>
        <end position="116"/>
    </location>
</feature>
<dbReference type="EMBL" id="JAKWBL010000001">
    <property type="protein sequence ID" value="MCH5597989.1"/>
    <property type="molecule type" value="Genomic_DNA"/>
</dbReference>
<protein>
    <recommendedName>
        <fullName evidence="1">TnsA endonuclease N-terminal domain-containing protein</fullName>
    </recommendedName>
</protein>
<accession>A0ABS9SHZ7</accession>
<sequence length="185" mass="22408">MEPIHFKYSKSQKWINWGYSFDSLTEVKFAIYVMDDYEILRGRVSIYYHPGTLQPTDYIRTCHRRYTPDFLIRHKQTGHAFLVEVKPRIYEREPHLCVMKTVAENYIQQKGYDWQYRVIFDDEIILNQEQLEVFEDCQRLRASSDRKLWFEELSRRYDLSARTLFTTAPRSSKVAFVMLGRRPEN</sequence>
<gene>
    <name evidence="2" type="ORF">MKP09_08760</name>
</gene>
<evidence type="ECO:0000313" key="3">
    <source>
        <dbReference type="Proteomes" id="UP001202248"/>
    </source>
</evidence>